<gene>
    <name evidence="1" type="ORF">ENV67_06555</name>
</gene>
<organism evidence="1">
    <name type="scientific">candidate division WOR-3 bacterium</name>
    <dbReference type="NCBI Taxonomy" id="2052148"/>
    <lineage>
        <taxon>Bacteria</taxon>
        <taxon>Bacteria division WOR-3</taxon>
    </lineage>
</organism>
<reference evidence="1" key="1">
    <citation type="journal article" date="2020" name="mSystems">
        <title>Genome- and Community-Level Interaction Insights into Carbon Utilization and Element Cycling Functions of Hydrothermarchaeota in Hydrothermal Sediment.</title>
        <authorList>
            <person name="Zhou Z."/>
            <person name="Liu Y."/>
            <person name="Xu W."/>
            <person name="Pan J."/>
            <person name="Luo Z.H."/>
            <person name="Li M."/>
        </authorList>
    </citation>
    <scope>NUCLEOTIDE SEQUENCE [LARGE SCALE GENOMIC DNA]</scope>
    <source>
        <strain evidence="1">SpSt-780</strain>
    </source>
</reference>
<dbReference type="NCBIfam" id="TIGR04183">
    <property type="entry name" value="Por_Secre_tail"/>
    <property type="match status" value="1"/>
</dbReference>
<sequence>MRKLSLFLFILPLVFFAYTLNQNRYFITQDQGFFKLYRTMGTMAKNVDGKGIIWAEEVQIVPKFLLPDLVNKRLWFKVDKRFSETETLSFRKDIPSGSYTNGGFLSSMVGLELMDAYIENVWGTTTARILLSTSNGVYMSTNTGGTWAGQQLTQLPGYVVSVCASPESLTSSSLTSAMMYGLWNNGVIYRRTFSATSNWSKFADILYDYEDMEAFGSDPNVPPDWSRVNDDSNWVYRTSIHARSPLTGNDTTGLYSLRIYANNIKGNYYARYPLADTLLRKIIEIYVYFDVITGVPEYSSGNISIIYNGKKVDISLKNWGFSPLKSPDKIIDYFETGKWNRISVWCDFVNGKAIVYGKNKYLEVDMDTTSAGNEIRLTAPTLEKGYGFYIDDISIRPWIYDLVGHKKIKEKVYAATSDGIYRCDSTVWVKEYHYKGRPEKIVSSPYGNYYAFLDPEAKKVYFKDANWQDVTYNLPQDIDYYTIAIDKSGNLYLGTNDFVYRLIKGETNWTKLSNGFSNYGMLDYVKLIKEIAPISPETIYVANHNGVYVTFDGGSNWIQDNDGNVEPSLNFINSTTISQLDSIFEQRIYPIVTSYLGIPPDVDRDSVIHLVFMDVRDTLGDGTNGWLCSYWSNVNEYAPQVNPNSNKAEIIYVDYRSFKNKITATVDTMLFNLSDMVSWWSDNNEEFWVNKIFKMFLYHKYYYADGDNTSSFNFNLSISDDWSNDLVSPFKYSAESATNSMLSYALAMYLKGKYSDNVMKELLNVKGYKVVDPILNVRDSVILRGIEGLDTLLVRKGSSFKNLFVDFTNSIVFNKIPKLTNVTFESKPCTLAIYYNTNKGPRDITNGQLYLTSRIIRFDNSYITKYGTNIARFNGGNTNDFILAIVKEKAGVKDTSVQYVYLDGAQNPKRLYDIDLSEIQNGTKDNIYLIVNNVSTRGTDPKFATYFITQDRTIDTTVEFGIIRGPIADRYARLFLYSKKKLYSDVGSETPVFKMLDKTLNMAYFDTLKNGTRIYMADFVIPARADTIRIEAEDKAGNEYSFKYPVSIQSVTKGGSYEISGFHLYIPEGAFKGNITTITSKNSIFISEDFLKPVTLTFTIPEGMKNPVCYRMIGPGEYERIDGLKIGDVLQVKITNGGTYLMKEGDWVEDVNVKTGLVIFEVNPKVIRFSLNKVSSIELSLYDLSGRKIKTMEKGNFAPGIYEIENNITGKLPSGIYFVVLTTDFGNYSKKIVNIR</sequence>
<dbReference type="Gene3D" id="2.130.10.10">
    <property type="entry name" value="YVTN repeat-like/Quinoprotein amine dehydrogenase"/>
    <property type="match status" value="1"/>
</dbReference>
<comment type="caution">
    <text evidence="1">The sequence shown here is derived from an EMBL/GenBank/DDBJ whole genome shotgun (WGS) entry which is preliminary data.</text>
</comment>
<accession>A0A7C4Y5M4</accession>
<protein>
    <submittedName>
        <fullName evidence="1">T9SS type A sorting domain-containing protein</fullName>
    </submittedName>
</protein>
<dbReference type="EMBL" id="DTHG01000083">
    <property type="protein sequence ID" value="HGW92181.1"/>
    <property type="molecule type" value="Genomic_DNA"/>
</dbReference>
<dbReference type="AlphaFoldDB" id="A0A7C4Y5M4"/>
<dbReference type="SUPFAM" id="SSF110296">
    <property type="entry name" value="Oligoxyloglucan reducing end-specific cellobiohydrolase"/>
    <property type="match status" value="1"/>
</dbReference>
<proteinExistence type="predicted"/>
<evidence type="ECO:0000313" key="1">
    <source>
        <dbReference type="EMBL" id="HGW92181.1"/>
    </source>
</evidence>
<name>A0A7C4Y5M4_UNCW3</name>
<dbReference type="InterPro" id="IPR026444">
    <property type="entry name" value="Secre_tail"/>
</dbReference>
<dbReference type="InterPro" id="IPR015943">
    <property type="entry name" value="WD40/YVTN_repeat-like_dom_sf"/>
</dbReference>